<feature type="compositionally biased region" description="Basic residues" evidence="5">
    <location>
        <begin position="366"/>
        <end position="377"/>
    </location>
</feature>
<sequence length="377" mass="43331">MSLIRKKDDTFLFLFMAITASIKGWRHCRPVIVVDGTFLKASYGGTLLSACTQDGIGSIFPLAFSVVDSENDGSWVWFFTKIRQTFGLREGMCIVSDKHMRIETTIKEVYPEVFHGLCTYHLLNNLKAKFKRKNSEIRDPFIAAAKAYTNEEFQNQMSALDNRNVGEIRPYLSNIGYEKWTRLHCQSKRYFVMTSNIAESLNAATVAGRDLPVIALLKYLRTLVQDWTCRHQIVVKRSNDFIFKVTEAKKIFVLDLEKRTCTCNKFQMDEIPCPHALAVVKDLNADPYQYCSSYYMKETMKATYLETVYPIPHEGTWFLLEEINTMVILPPEGKAKSGRPKKRRHKAAWEKSAKSKCGRCGDPGHNRKTCRNQPKTK</sequence>
<dbReference type="PROSITE" id="PS50158">
    <property type="entry name" value="ZF_CCHC"/>
    <property type="match status" value="1"/>
</dbReference>
<dbReference type="Proteomes" id="UP001318860">
    <property type="component" value="Unassembled WGS sequence"/>
</dbReference>
<keyword evidence="1" id="KW-0479">Metal-binding</keyword>
<evidence type="ECO:0000256" key="2">
    <source>
        <dbReference type="ARBA" id="ARBA00022771"/>
    </source>
</evidence>
<evidence type="ECO:0000256" key="3">
    <source>
        <dbReference type="ARBA" id="ARBA00022833"/>
    </source>
</evidence>
<evidence type="ECO:0008006" key="10">
    <source>
        <dbReference type="Google" id="ProtNLM"/>
    </source>
</evidence>
<protein>
    <recommendedName>
        <fullName evidence="10">SWIM-type domain-containing protein</fullName>
    </recommendedName>
</protein>
<name>A0ABR0TZ17_REHGL</name>
<dbReference type="PANTHER" id="PTHR31973:SF113">
    <property type="entry name" value="PROTEIN FAR1-RELATED SEQUENCE 5-LIKE"/>
    <property type="match status" value="1"/>
</dbReference>
<dbReference type="InterPro" id="IPR006564">
    <property type="entry name" value="Znf_PMZ"/>
</dbReference>
<evidence type="ECO:0000256" key="1">
    <source>
        <dbReference type="ARBA" id="ARBA00022723"/>
    </source>
</evidence>
<feature type="domain" description="SWIM-type" evidence="7">
    <location>
        <begin position="252"/>
        <end position="284"/>
    </location>
</feature>
<evidence type="ECO:0000313" key="9">
    <source>
        <dbReference type="Proteomes" id="UP001318860"/>
    </source>
</evidence>
<accession>A0ABR0TZ17</accession>
<dbReference type="InterPro" id="IPR001878">
    <property type="entry name" value="Znf_CCHC"/>
</dbReference>
<comment type="caution">
    <text evidence="8">The sequence shown here is derived from an EMBL/GenBank/DDBJ whole genome shotgun (WGS) entry which is preliminary data.</text>
</comment>
<dbReference type="Pfam" id="PF04434">
    <property type="entry name" value="SWIM"/>
    <property type="match status" value="1"/>
</dbReference>
<dbReference type="EMBL" id="JABTTQ020003506">
    <property type="protein sequence ID" value="KAK6115155.1"/>
    <property type="molecule type" value="Genomic_DNA"/>
</dbReference>
<dbReference type="PANTHER" id="PTHR31973">
    <property type="entry name" value="POLYPROTEIN, PUTATIVE-RELATED"/>
    <property type="match status" value="1"/>
</dbReference>
<dbReference type="SMART" id="SM00575">
    <property type="entry name" value="ZnF_PMZ"/>
    <property type="match status" value="1"/>
</dbReference>
<proteinExistence type="predicted"/>
<evidence type="ECO:0000313" key="8">
    <source>
        <dbReference type="EMBL" id="KAK6115155.1"/>
    </source>
</evidence>
<feature type="compositionally biased region" description="Basic residues" evidence="5">
    <location>
        <begin position="336"/>
        <end position="346"/>
    </location>
</feature>
<dbReference type="Pfam" id="PF10551">
    <property type="entry name" value="MULE"/>
    <property type="match status" value="1"/>
</dbReference>
<organism evidence="8 9">
    <name type="scientific">Rehmannia glutinosa</name>
    <name type="common">Chinese foxglove</name>
    <dbReference type="NCBI Taxonomy" id="99300"/>
    <lineage>
        <taxon>Eukaryota</taxon>
        <taxon>Viridiplantae</taxon>
        <taxon>Streptophyta</taxon>
        <taxon>Embryophyta</taxon>
        <taxon>Tracheophyta</taxon>
        <taxon>Spermatophyta</taxon>
        <taxon>Magnoliopsida</taxon>
        <taxon>eudicotyledons</taxon>
        <taxon>Gunneridae</taxon>
        <taxon>Pentapetalae</taxon>
        <taxon>asterids</taxon>
        <taxon>lamiids</taxon>
        <taxon>Lamiales</taxon>
        <taxon>Orobanchaceae</taxon>
        <taxon>Rehmannieae</taxon>
        <taxon>Rehmannia</taxon>
    </lineage>
</organism>
<dbReference type="PROSITE" id="PS50966">
    <property type="entry name" value="ZF_SWIM"/>
    <property type="match status" value="1"/>
</dbReference>
<keyword evidence="2 4" id="KW-0863">Zinc-finger</keyword>
<keyword evidence="9" id="KW-1185">Reference proteome</keyword>
<evidence type="ECO:0000256" key="4">
    <source>
        <dbReference type="PROSITE-ProRule" id="PRU00047"/>
    </source>
</evidence>
<feature type="domain" description="CCHC-type" evidence="6">
    <location>
        <begin position="356"/>
        <end position="372"/>
    </location>
</feature>
<evidence type="ECO:0000256" key="5">
    <source>
        <dbReference type="SAM" id="MobiDB-lite"/>
    </source>
</evidence>
<keyword evidence="3" id="KW-0862">Zinc</keyword>
<dbReference type="InterPro" id="IPR018289">
    <property type="entry name" value="MULE_transposase_dom"/>
</dbReference>
<evidence type="ECO:0000259" key="7">
    <source>
        <dbReference type="PROSITE" id="PS50966"/>
    </source>
</evidence>
<feature type="region of interest" description="Disordered" evidence="5">
    <location>
        <begin position="332"/>
        <end position="377"/>
    </location>
</feature>
<gene>
    <name evidence="8" type="ORF">DH2020_007424</name>
</gene>
<reference evidence="8 9" key="1">
    <citation type="journal article" date="2021" name="Comput. Struct. Biotechnol. J.">
        <title>De novo genome assembly of the potent medicinal plant Rehmannia glutinosa using nanopore technology.</title>
        <authorList>
            <person name="Ma L."/>
            <person name="Dong C."/>
            <person name="Song C."/>
            <person name="Wang X."/>
            <person name="Zheng X."/>
            <person name="Niu Y."/>
            <person name="Chen S."/>
            <person name="Feng W."/>
        </authorList>
    </citation>
    <scope>NUCLEOTIDE SEQUENCE [LARGE SCALE GENOMIC DNA]</scope>
    <source>
        <strain evidence="8">DH-2019</strain>
    </source>
</reference>
<evidence type="ECO:0000259" key="6">
    <source>
        <dbReference type="PROSITE" id="PS50158"/>
    </source>
</evidence>
<dbReference type="InterPro" id="IPR007527">
    <property type="entry name" value="Znf_SWIM"/>
</dbReference>